<dbReference type="PROSITE" id="PS51257">
    <property type="entry name" value="PROKAR_LIPOPROTEIN"/>
    <property type="match status" value="1"/>
</dbReference>
<dbReference type="Gene3D" id="2.60.120.560">
    <property type="entry name" value="Exo-inulinase, domain 1"/>
    <property type="match status" value="1"/>
</dbReference>
<feature type="signal peptide" evidence="1">
    <location>
        <begin position="1"/>
        <end position="21"/>
    </location>
</feature>
<sequence length="220" mass="25166">MKTYQYTVMFVFSLLAISCFSQGPMKMNLQDLYKKNEIEVYNRDLTLINEKSYPGIHLSKDYGEGIAWLKDVDFSTGVLEFDVRGEDVKQHSFVGIAFHAQNDSTFEAIYLRPFQFKSDDETLRSHSIQYISLPKFTWQVLRGNFPGKYEQAIDPSPDPNSWVRVRMEITDAMISTYINGEKEPSLVVEKFTPFTHGSVGFYVADTSGGDFANITITKTE</sequence>
<dbReference type="EMBL" id="JADKGY010000033">
    <property type="protein sequence ID" value="MBK9985174.1"/>
    <property type="molecule type" value="Genomic_DNA"/>
</dbReference>
<dbReference type="Proteomes" id="UP000808337">
    <property type="component" value="Unassembled WGS sequence"/>
</dbReference>
<evidence type="ECO:0000313" key="4">
    <source>
        <dbReference type="Proteomes" id="UP000808337"/>
    </source>
</evidence>
<comment type="caution">
    <text evidence="3">The sequence shown here is derived from an EMBL/GenBank/DDBJ whole genome shotgun (WGS) entry which is preliminary data.</text>
</comment>
<name>A0A9D7T2K4_9BACT</name>
<reference evidence="3 4" key="1">
    <citation type="submission" date="2020-10" db="EMBL/GenBank/DDBJ databases">
        <title>Connecting structure to function with the recovery of over 1000 high-quality activated sludge metagenome-assembled genomes encoding full-length rRNA genes using long-read sequencing.</title>
        <authorList>
            <person name="Singleton C.M."/>
            <person name="Petriglieri F."/>
            <person name="Kristensen J.M."/>
            <person name="Kirkegaard R.H."/>
            <person name="Michaelsen T.Y."/>
            <person name="Andersen M.H."/>
            <person name="Karst S.M."/>
            <person name="Dueholm M.S."/>
            <person name="Nielsen P.H."/>
            <person name="Albertsen M."/>
        </authorList>
    </citation>
    <scope>NUCLEOTIDE SEQUENCE [LARGE SCALE GENOMIC DNA]</scope>
    <source>
        <strain evidence="3">Ribe_18-Q3-R11-54_MAXAC.273</strain>
    </source>
</reference>
<keyword evidence="1" id="KW-0732">Signal</keyword>
<feature type="chain" id="PRO_5038325946" description="3-keto-disaccharide hydrolase domain-containing protein" evidence="1">
    <location>
        <begin position="22"/>
        <end position="220"/>
    </location>
</feature>
<protein>
    <recommendedName>
        <fullName evidence="5">3-keto-disaccharide hydrolase domain-containing protein</fullName>
    </recommendedName>
</protein>
<evidence type="ECO:0000313" key="2">
    <source>
        <dbReference type="EMBL" id="MBK9983715.1"/>
    </source>
</evidence>
<evidence type="ECO:0000256" key="1">
    <source>
        <dbReference type="SAM" id="SignalP"/>
    </source>
</evidence>
<organism evidence="3 4">
    <name type="scientific">Candidatus Opimibacter skivensis</name>
    <dbReference type="NCBI Taxonomy" id="2982028"/>
    <lineage>
        <taxon>Bacteria</taxon>
        <taxon>Pseudomonadati</taxon>
        <taxon>Bacteroidota</taxon>
        <taxon>Saprospiria</taxon>
        <taxon>Saprospirales</taxon>
        <taxon>Saprospiraceae</taxon>
        <taxon>Candidatus Opimibacter</taxon>
    </lineage>
</organism>
<accession>A0A9D7T2K4</accession>
<dbReference type="EMBL" id="JADKGY010000024">
    <property type="protein sequence ID" value="MBK9983715.1"/>
    <property type="molecule type" value="Genomic_DNA"/>
</dbReference>
<gene>
    <name evidence="2" type="ORF">IPP15_15285</name>
    <name evidence="3" type="ORF">IPP15_22920</name>
</gene>
<proteinExistence type="predicted"/>
<dbReference type="AlphaFoldDB" id="A0A9D7T2K4"/>
<evidence type="ECO:0008006" key="5">
    <source>
        <dbReference type="Google" id="ProtNLM"/>
    </source>
</evidence>
<evidence type="ECO:0000313" key="3">
    <source>
        <dbReference type="EMBL" id="MBK9985174.1"/>
    </source>
</evidence>